<proteinExistence type="predicted"/>
<dbReference type="PROSITE" id="PS50943">
    <property type="entry name" value="HTH_CROC1"/>
    <property type="match status" value="1"/>
</dbReference>
<sequence>MARPENIKTPLGQRLTDVRKAIGHDNRKSFAELLGIPADTLGTYERGVSEPNMTLLSAYNDLFGVNLSWLITGNGAMFANTSQIELPEVLKHDFVMMPQYDVRASAGNGLIAVNQMPTSETAFERKFLRDLGGAPDHCFLMWSTGDSMLPTIPDNALLIVDASQTTVDHGRIYVFSVGNAVLVKRANWRMDGRLELISDNIAGKYPVETFDANRVEDLAVVGRVIFVGHPP</sequence>
<evidence type="ECO:0000259" key="4">
    <source>
        <dbReference type="PROSITE" id="PS50943"/>
    </source>
</evidence>
<dbReference type="SUPFAM" id="SSF51306">
    <property type="entry name" value="LexA/Signal peptidase"/>
    <property type="match status" value="1"/>
</dbReference>
<organism evidence="5 6">
    <name type="scientific">Agrobacterium vitis</name>
    <name type="common">Rhizobium vitis</name>
    <dbReference type="NCBI Taxonomy" id="373"/>
    <lineage>
        <taxon>Bacteria</taxon>
        <taxon>Pseudomonadati</taxon>
        <taxon>Pseudomonadota</taxon>
        <taxon>Alphaproteobacteria</taxon>
        <taxon>Hyphomicrobiales</taxon>
        <taxon>Rhizobiaceae</taxon>
        <taxon>Rhizobium/Agrobacterium group</taxon>
        <taxon>Agrobacterium</taxon>
    </lineage>
</organism>
<accession>A0A6L6VC97</accession>
<name>A0A6L6VC97_AGRVI</name>
<keyword evidence="1" id="KW-0805">Transcription regulation</keyword>
<feature type="domain" description="HTH cro/C1-type" evidence="4">
    <location>
        <begin position="30"/>
        <end position="70"/>
    </location>
</feature>
<dbReference type="InterPro" id="IPR039418">
    <property type="entry name" value="LexA-like"/>
</dbReference>
<dbReference type="CDD" id="cd00093">
    <property type="entry name" value="HTH_XRE"/>
    <property type="match status" value="1"/>
</dbReference>
<evidence type="ECO:0000256" key="3">
    <source>
        <dbReference type="ARBA" id="ARBA00023163"/>
    </source>
</evidence>
<dbReference type="InterPro" id="IPR015927">
    <property type="entry name" value="Peptidase_S24_S26A/B/C"/>
</dbReference>
<evidence type="ECO:0000256" key="1">
    <source>
        <dbReference type="ARBA" id="ARBA00023015"/>
    </source>
</evidence>
<dbReference type="InterPro" id="IPR010982">
    <property type="entry name" value="Lambda_DNA-bd_dom_sf"/>
</dbReference>
<dbReference type="RefSeq" id="WP_156614804.1">
    <property type="nucleotide sequence ID" value="NZ_WPHR01000007.1"/>
</dbReference>
<dbReference type="Proteomes" id="UP000477951">
    <property type="component" value="Unassembled WGS sequence"/>
</dbReference>
<dbReference type="InterPro" id="IPR001387">
    <property type="entry name" value="Cro/C1-type_HTH"/>
</dbReference>
<evidence type="ECO:0000313" key="6">
    <source>
        <dbReference type="Proteomes" id="UP000477951"/>
    </source>
</evidence>
<protein>
    <submittedName>
        <fullName evidence="5">Helix-turn-helix domain-containing protein</fullName>
    </submittedName>
</protein>
<dbReference type="EMBL" id="WPHR01000007">
    <property type="protein sequence ID" value="MUZ73374.1"/>
    <property type="molecule type" value="Genomic_DNA"/>
</dbReference>
<dbReference type="Gene3D" id="2.10.109.10">
    <property type="entry name" value="Umud Fragment, subunit A"/>
    <property type="match status" value="1"/>
</dbReference>
<keyword evidence="3" id="KW-0804">Transcription</keyword>
<dbReference type="CDD" id="cd06529">
    <property type="entry name" value="S24_LexA-like"/>
    <property type="match status" value="1"/>
</dbReference>
<dbReference type="InterPro" id="IPR036286">
    <property type="entry name" value="LexA/Signal_pep-like_sf"/>
</dbReference>
<reference evidence="5 6" key="1">
    <citation type="submission" date="2019-12" db="EMBL/GenBank/DDBJ databases">
        <title>Whole-genome sequencing of Allorhizobium vitis.</title>
        <authorList>
            <person name="Gan H.M."/>
            <person name="Szegedi E."/>
            <person name="Burr T."/>
            <person name="Savka M.A."/>
        </authorList>
    </citation>
    <scope>NUCLEOTIDE SEQUENCE [LARGE SCALE GENOMIC DNA]</scope>
    <source>
        <strain evidence="5 6">CG516</strain>
    </source>
</reference>
<dbReference type="Gene3D" id="1.10.260.40">
    <property type="entry name" value="lambda repressor-like DNA-binding domains"/>
    <property type="match status" value="1"/>
</dbReference>
<keyword evidence="2" id="KW-0238">DNA-binding</keyword>
<dbReference type="AlphaFoldDB" id="A0A6L6VC97"/>
<comment type="caution">
    <text evidence="5">The sequence shown here is derived from an EMBL/GenBank/DDBJ whole genome shotgun (WGS) entry which is preliminary data.</text>
</comment>
<evidence type="ECO:0000256" key="2">
    <source>
        <dbReference type="ARBA" id="ARBA00023125"/>
    </source>
</evidence>
<dbReference type="PANTHER" id="PTHR40661:SF3">
    <property type="entry name" value="FELS-1 PROPHAGE TRANSCRIPTIONAL REGULATOR"/>
    <property type="match status" value="1"/>
</dbReference>
<dbReference type="SMART" id="SM00530">
    <property type="entry name" value="HTH_XRE"/>
    <property type="match status" value="1"/>
</dbReference>
<dbReference type="GO" id="GO:0003677">
    <property type="term" value="F:DNA binding"/>
    <property type="evidence" value="ECO:0007669"/>
    <property type="project" value="UniProtKB-KW"/>
</dbReference>
<dbReference type="SUPFAM" id="SSF47413">
    <property type="entry name" value="lambda repressor-like DNA-binding domains"/>
    <property type="match status" value="1"/>
</dbReference>
<dbReference type="Pfam" id="PF00717">
    <property type="entry name" value="Peptidase_S24"/>
    <property type="match status" value="1"/>
</dbReference>
<evidence type="ECO:0000313" key="5">
    <source>
        <dbReference type="EMBL" id="MUZ73374.1"/>
    </source>
</evidence>
<dbReference type="Pfam" id="PF01381">
    <property type="entry name" value="HTH_3"/>
    <property type="match status" value="1"/>
</dbReference>
<dbReference type="PANTHER" id="PTHR40661">
    <property type="match status" value="1"/>
</dbReference>
<gene>
    <name evidence="5" type="ORF">GOZ90_11840</name>
</gene>